<name>A0A512E2X6_9PROT</name>
<proteinExistence type="inferred from homology"/>
<evidence type="ECO:0000313" key="8">
    <source>
        <dbReference type="Proteomes" id="UP000321523"/>
    </source>
</evidence>
<keyword evidence="2" id="KW-0813">Transport</keyword>
<dbReference type="GO" id="GO:0015807">
    <property type="term" value="P:L-amino acid transport"/>
    <property type="evidence" value="ECO:0007669"/>
    <property type="project" value="TreeGrafter"/>
</dbReference>
<feature type="domain" description="ABC transporter" evidence="6">
    <location>
        <begin position="11"/>
        <end position="241"/>
    </location>
</feature>
<dbReference type="InterPro" id="IPR003439">
    <property type="entry name" value="ABC_transporter-like_ATP-bd"/>
</dbReference>
<dbReference type="EMBL" id="BJYZ01000062">
    <property type="protein sequence ID" value="GEO43092.1"/>
    <property type="molecule type" value="Genomic_DNA"/>
</dbReference>
<dbReference type="InterPro" id="IPR052156">
    <property type="entry name" value="BCAA_Transport_ATP-bd_LivF"/>
</dbReference>
<dbReference type="GO" id="GO:0005524">
    <property type="term" value="F:ATP binding"/>
    <property type="evidence" value="ECO:0007669"/>
    <property type="project" value="UniProtKB-KW"/>
</dbReference>
<dbReference type="Gene3D" id="3.40.50.300">
    <property type="entry name" value="P-loop containing nucleotide triphosphate hydrolases"/>
    <property type="match status" value="1"/>
</dbReference>
<dbReference type="CDD" id="cd03224">
    <property type="entry name" value="ABC_TM1139_LivF_branched"/>
    <property type="match status" value="1"/>
</dbReference>
<sequence>MTDARTSGSLLAMSGLRSGYGGKPVLQGVELTVEQGTIAAVIGRNGVGKSTLMKTLIGLLPAMDGAVTFEGRDISGLKPHQRAHLGIGYVPQGREVFPRMTVEENLKVGEMIHGAKKPADYDRVYDFFPILRERRKQRAGTMSGGQQQQLAIGRVLVGSPSLILLDEPSEGIQPSIVQEIARIVVELNRSMGITIVFVEQNLEMIRAMARHCYVMDKGRIVTEVAPEQLNDRETVRRYLAV</sequence>
<dbReference type="OrthoDB" id="9775250at2"/>
<gene>
    <name evidence="7" type="ORF">SAE02_72400</name>
</gene>
<evidence type="ECO:0000256" key="3">
    <source>
        <dbReference type="ARBA" id="ARBA00022741"/>
    </source>
</evidence>
<evidence type="ECO:0000256" key="5">
    <source>
        <dbReference type="ARBA" id="ARBA00022970"/>
    </source>
</evidence>
<keyword evidence="4 7" id="KW-0067">ATP-binding</keyword>
<dbReference type="Pfam" id="PF00005">
    <property type="entry name" value="ABC_tran"/>
    <property type="match status" value="1"/>
</dbReference>
<comment type="caution">
    <text evidence="7">The sequence shown here is derived from an EMBL/GenBank/DDBJ whole genome shotgun (WGS) entry which is preliminary data.</text>
</comment>
<dbReference type="InterPro" id="IPR003593">
    <property type="entry name" value="AAA+_ATPase"/>
</dbReference>
<comment type="similarity">
    <text evidence="1">Belongs to the ABC transporter superfamily.</text>
</comment>
<dbReference type="GO" id="GO:0015658">
    <property type="term" value="F:branched-chain amino acid transmembrane transporter activity"/>
    <property type="evidence" value="ECO:0007669"/>
    <property type="project" value="TreeGrafter"/>
</dbReference>
<keyword evidence="3" id="KW-0547">Nucleotide-binding</keyword>
<dbReference type="PANTHER" id="PTHR43820:SF5">
    <property type="entry name" value="HIGH-AFFINITY BRANCHED-CHAIN AMINO ACID TRANSPORT ATP-BINDING PROTEIN"/>
    <property type="match status" value="1"/>
</dbReference>
<dbReference type="SUPFAM" id="SSF52540">
    <property type="entry name" value="P-loop containing nucleoside triphosphate hydrolases"/>
    <property type="match status" value="1"/>
</dbReference>
<dbReference type="SMART" id="SM00382">
    <property type="entry name" value="AAA"/>
    <property type="match status" value="1"/>
</dbReference>
<dbReference type="Proteomes" id="UP000321523">
    <property type="component" value="Unassembled WGS sequence"/>
</dbReference>
<keyword evidence="5" id="KW-0029">Amino-acid transport</keyword>
<reference evidence="7 8" key="1">
    <citation type="submission" date="2019-07" db="EMBL/GenBank/DDBJ databases">
        <title>Whole genome shotgun sequence of Skermanella aerolata NBRC 106429.</title>
        <authorList>
            <person name="Hosoyama A."/>
            <person name="Uohara A."/>
            <person name="Ohji S."/>
            <person name="Ichikawa N."/>
        </authorList>
    </citation>
    <scope>NUCLEOTIDE SEQUENCE [LARGE SCALE GENOMIC DNA]</scope>
    <source>
        <strain evidence="7 8">NBRC 106429</strain>
    </source>
</reference>
<keyword evidence="8" id="KW-1185">Reference proteome</keyword>
<evidence type="ECO:0000256" key="2">
    <source>
        <dbReference type="ARBA" id="ARBA00022448"/>
    </source>
</evidence>
<dbReference type="InterPro" id="IPR017780">
    <property type="entry name" value="ABC_transptr_urea_ATP-bd_UrtE"/>
</dbReference>
<dbReference type="GO" id="GO:0016887">
    <property type="term" value="F:ATP hydrolysis activity"/>
    <property type="evidence" value="ECO:0007669"/>
    <property type="project" value="InterPro"/>
</dbReference>
<dbReference type="InterPro" id="IPR027417">
    <property type="entry name" value="P-loop_NTPase"/>
</dbReference>
<organism evidence="7 8">
    <name type="scientific">Skermanella aerolata</name>
    <dbReference type="NCBI Taxonomy" id="393310"/>
    <lineage>
        <taxon>Bacteria</taxon>
        <taxon>Pseudomonadati</taxon>
        <taxon>Pseudomonadota</taxon>
        <taxon>Alphaproteobacteria</taxon>
        <taxon>Rhodospirillales</taxon>
        <taxon>Azospirillaceae</taxon>
        <taxon>Skermanella</taxon>
    </lineage>
</organism>
<dbReference type="AlphaFoldDB" id="A0A512E2X6"/>
<dbReference type="PANTHER" id="PTHR43820">
    <property type="entry name" value="HIGH-AFFINITY BRANCHED-CHAIN AMINO ACID TRANSPORT ATP-BINDING PROTEIN LIVF"/>
    <property type="match status" value="1"/>
</dbReference>
<evidence type="ECO:0000256" key="1">
    <source>
        <dbReference type="ARBA" id="ARBA00005417"/>
    </source>
</evidence>
<evidence type="ECO:0000259" key="6">
    <source>
        <dbReference type="PROSITE" id="PS50893"/>
    </source>
</evidence>
<protein>
    <submittedName>
        <fullName evidence="7">ABC transporter ATP-binding protein</fullName>
    </submittedName>
</protein>
<evidence type="ECO:0000256" key="4">
    <source>
        <dbReference type="ARBA" id="ARBA00022840"/>
    </source>
</evidence>
<accession>A0A512E2X6</accession>
<dbReference type="NCBIfam" id="TIGR03410">
    <property type="entry name" value="urea_trans_UrtE"/>
    <property type="match status" value="1"/>
</dbReference>
<evidence type="ECO:0000313" key="7">
    <source>
        <dbReference type="EMBL" id="GEO43092.1"/>
    </source>
</evidence>
<dbReference type="PROSITE" id="PS50893">
    <property type="entry name" value="ABC_TRANSPORTER_2"/>
    <property type="match status" value="1"/>
</dbReference>